<name>A0A9P6KV44_9PLEO</name>
<dbReference type="CDD" id="cd00105">
    <property type="entry name" value="KH-I"/>
    <property type="match status" value="1"/>
</dbReference>
<evidence type="ECO:0000256" key="1">
    <source>
        <dbReference type="SAM" id="MobiDB-lite"/>
    </source>
</evidence>
<evidence type="ECO:0000313" key="3">
    <source>
        <dbReference type="Proteomes" id="UP000756921"/>
    </source>
</evidence>
<feature type="region of interest" description="Disordered" evidence="1">
    <location>
        <begin position="1"/>
        <end position="59"/>
    </location>
</feature>
<comment type="caution">
    <text evidence="2">The sequence shown here is derived from an EMBL/GenBank/DDBJ whole genome shotgun (WGS) entry which is preliminary data.</text>
</comment>
<dbReference type="Proteomes" id="UP000756921">
    <property type="component" value="Unassembled WGS sequence"/>
</dbReference>
<keyword evidence="3" id="KW-1185">Reference proteome</keyword>
<organism evidence="2 3">
    <name type="scientific">Paraphaeosphaeria minitans</name>
    <dbReference type="NCBI Taxonomy" id="565426"/>
    <lineage>
        <taxon>Eukaryota</taxon>
        <taxon>Fungi</taxon>
        <taxon>Dikarya</taxon>
        <taxon>Ascomycota</taxon>
        <taxon>Pezizomycotina</taxon>
        <taxon>Dothideomycetes</taxon>
        <taxon>Pleosporomycetidae</taxon>
        <taxon>Pleosporales</taxon>
        <taxon>Massarineae</taxon>
        <taxon>Didymosphaeriaceae</taxon>
        <taxon>Paraphaeosphaeria</taxon>
    </lineage>
</organism>
<gene>
    <name evidence="2" type="ORF">PMIN01_00112</name>
</gene>
<reference evidence="2" key="1">
    <citation type="journal article" date="2020" name="Mol. Plant Microbe Interact.">
        <title>Genome Sequence of the Biocontrol Agent Coniothyrium minitans strain Conio (IMI 134523).</title>
        <authorList>
            <person name="Patel D."/>
            <person name="Shittu T.A."/>
            <person name="Baroncelli R."/>
            <person name="Muthumeenakshi S."/>
            <person name="Osborne T.H."/>
            <person name="Janganan T.K."/>
            <person name="Sreenivasaprasad S."/>
        </authorList>
    </citation>
    <scope>NUCLEOTIDE SEQUENCE</scope>
    <source>
        <strain evidence="2">Conio</strain>
    </source>
</reference>
<evidence type="ECO:0000313" key="2">
    <source>
        <dbReference type="EMBL" id="KAF9740573.1"/>
    </source>
</evidence>
<feature type="compositionally biased region" description="Low complexity" evidence="1">
    <location>
        <begin position="9"/>
        <end position="21"/>
    </location>
</feature>
<accession>A0A9P6KV44</accession>
<sequence>MHARGTPLRGIPPRGSSSRGGTVRGDSRGSGAYRGRGRGRGRGQSDGDHPDSRRTPNRVIRVPAEYRRETKDSERTRILMTWENETGCRIVPQALSEEGTGRSVIVKFELFGTTEKVEKAIQKIEEWIQYAITKNSETTRWVKLPAHNPKEWYQKHMEREQEERRKKFLREMGEDEAMTYKSLITVDWPQDLRDSELTMKDAFGAGLAKLDAIRMEDEVYIKAAGLNHLEIRGSDIRNARSAEHHLKVLFEKVRLALNKGTYPTYMILDAREGTKESVVYEKAESWWPDHTTHPISPRLLRCAITSSEPDDYWQDLQLAQQYELQTEIQRALDIARYEQGTHDLSIRLGCLAMKQPISDAGGKPDLEKFLSGVTAQKESDFVVKHWLFDNKGGEELLGRLIAANHLLGLADADGPESWFPILRGTWVFKDPNASQSTSSPYVVQSLWMVDEDGLYEKRTEHTKFYRLEAGRIAPKENIDIKLLELGESKGWQFSLTSMIPLKATLVPTAIRHFADETQIKPKYDTGSKQAFLEFPHGLSLGLLTGRLDKIYTFSIKKTGYKVNATSMWYPGANISCWGLNVYHSDWRSLLATTEQLRQGEHGVWVNTVATFLPNDGLFCDPNEPEQPPKLDHTGKPRPGDGIRLLTTKLMELSQVIYQSDRVKVPDYPAIAPSPRVSTLSQESLI</sequence>
<dbReference type="OrthoDB" id="4739136at2759"/>
<proteinExistence type="predicted"/>
<dbReference type="EMBL" id="WJXW01000001">
    <property type="protein sequence ID" value="KAF9740573.1"/>
    <property type="molecule type" value="Genomic_DNA"/>
</dbReference>
<feature type="compositionally biased region" description="Basic and acidic residues" evidence="1">
    <location>
        <begin position="43"/>
        <end position="54"/>
    </location>
</feature>
<dbReference type="AlphaFoldDB" id="A0A9P6KV44"/>
<protein>
    <submittedName>
        <fullName evidence="2">Uncharacterized protein</fullName>
    </submittedName>
</protein>